<proteinExistence type="predicted"/>
<dbReference type="Pfam" id="PF00990">
    <property type="entry name" value="GGDEF"/>
    <property type="match status" value="1"/>
</dbReference>
<dbReference type="STRING" id="314608.KT99_06217"/>
<comment type="caution">
    <text evidence="2">The sequence shown here is derived from an EMBL/GenBank/DDBJ whole genome shotgun (WGS) entry which is preliminary data.</text>
</comment>
<dbReference type="Proteomes" id="UP000005839">
    <property type="component" value="Unassembled WGS sequence"/>
</dbReference>
<reference evidence="2 3" key="1">
    <citation type="submission" date="2007-10" db="EMBL/GenBank/DDBJ databases">
        <authorList>
            <person name="Yayanos A."/>
            <person name="Ferriera S."/>
            <person name="Johnson J."/>
            <person name="Kravitz S."/>
            <person name="Halpern A."/>
            <person name="Remington K."/>
            <person name="Beeson K."/>
            <person name="Tran B."/>
            <person name="Rogers Y.-H."/>
            <person name="Friedman R."/>
            <person name="Venter J.C."/>
        </authorList>
    </citation>
    <scope>NUCLEOTIDE SEQUENCE [LARGE SCALE GENOMIC DNA]</scope>
    <source>
        <strain evidence="2 3">KT99</strain>
    </source>
</reference>
<protein>
    <submittedName>
        <fullName evidence="2">Sensory box/GGDEF family protein</fullName>
    </submittedName>
</protein>
<feature type="domain" description="GGDEF" evidence="1">
    <location>
        <begin position="1"/>
        <end position="68"/>
    </location>
</feature>
<dbReference type="EMBL" id="ABIC01000001">
    <property type="protein sequence ID" value="EDQ02738.1"/>
    <property type="molecule type" value="Genomic_DNA"/>
</dbReference>
<dbReference type="PROSITE" id="PS50887">
    <property type="entry name" value="GGDEF"/>
    <property type="match status" value="1"/>
</dbReference>
<dbReference type="InterPro" id="IPR000160">
    <property type="entry name" value="GGDEF_dom"/>
</dbReference>
<name>A9CVU9_9GAMM</name>
<evidence type="ECO:0000313" key="3">
    <source>
        <dbReference type="Proteomes" id="UP000005839"/>
    </source>
</evidence>
<dbReference type="InterPro" id="IPR043128">
    <property type="entry name" value="Rev_trsase/Diguanyl_cyclase"/>
</dbReference>
<gene>
    <name evidence="2" type="ORF">KT99_06217</name>
</gene>
<organism evidence="2 3">
    <name type="scientific">Shewanella benthica KT99</name>
    <dbReference type="NCBI Taxonomy" id="314608"/>
    <lineage>
        <taxon>Bacteria</taxon>
        <taxon>Pseudomonadati</taxon>
        <taxon>Pseudomonadota</taxon>
        <taxon>Gammaproteobacteria</taxon>
        <taxon>Alteromonadales</taxon>
        <taxon>Shewanellaceae</taxon>
        <taxon>Shewanella</taxon>
    </lineage>
</organism>
<dbReference type="SUPFAM" id="SSF55073">
    <property type="entry name" value="Nucleotide cyclase"/>
    <property type="match status" value="1"/>
</dbReference>
<evidence type="ECO:0000259" key="1">
    <source>
        <dbReference type="PROSITE" id="PS50887"/>
    </source>
</evidence>
<sequence>MAEYIQLEINSLKYTDLGLDERVTVSVSQGIAAEVDGQFRTGTALLCAADTALYRAKADGRNRINLSC</sequence>
<accession>A9CVU9</accession>
<dbReference type="InterPro" id="IPR029787">
    <property type="entry name" value="Nucleotide_cyclase"/>
</dbReference>
<keyword evidence="3" id="KW-1185">Reference proteome</keyword>
<evidence type="ECO:0000313" key="2">
    <source>
        <dbReference type="EMBL" id="EDQ02738.1"/>
    </source>
</evidence>
<dbReference type="AlphaFoldDB" id="A9CVU9"/>
<dbReference type="Gene3D" id="3.30.70.270">
    <property type="match status" value="1"/>
</dbReference>